<keyword evidence="2" id="KW-0677">Repeat</keyword>
<dbReference type="Pfam" id="PF00084">
    <property type="entry name" value="Sushi"/>
    <property type="match status" value="2"/>
</dbReference>
<dbReference type="AlphaFoldDB" id="A0AAV2SDV1"/>
<evidence type="ECO:0000313" key="7">
    <source>
        <dbReference type="Proteomes" id="UP001497623"/>
    </source>
</evidence>
<comment type="caution">
    <text evidence="6">The sequence shown here is derived from an EMBL/GenBank/DDBJ whole genome shotgun (WGS) entry which is preliminary data.</text>
</comment>
<sequence length="264" mass="29145">MVLTLMENTTPLDSCKINYDVEVRKCPALAMPTYAEVSCTAGRAWGSRCHWTCQEGTTLHGHHTTTCTGHRHPKWSHPTPTCKVSLGGCVEPSEVPNGLITCKEPQDNPGYIRPPRKEQYLHPAQTLCTLRCDVGYVVAMSQQASTNLTCQSNGSWDMVAPPCLPREPPTVDECEDHIIDLAPGQVLHLPLPTFTTLSGAPPEVECDIDRVSTPGTYMRTCKALDPELETMAYCKYHLHVTGSVVKNKETPNQEESFPSNDVNR</sequence>
<evidence type="ECO:0000313" key="6">
    <source>
        <dbReference type="EMBL" id="CAL4189411.1"/>
    </source>
</evidence>
<gene>
    <name evidence="6" type="ORF">MNOR_LOCUS36381</name>
</gene>
<keyword evidence="4" id="KW-0768">Sushi</keyword>
<dbReference type="InterPro" id="IPR035976">
    <property type="entry name" value="Sushi/SCR/CCP_sf"/>
</dbReference>
<dbReference type="EMBL" id="CAXKWB010066035">
    <property type="protein sequence ID" value="CAL4189411.1"/>
    <property type="molecule type" value="Genomic_DNA"/>
</dbReference>
<evidence type="ECO:0000256" key="1">
    <source>
        <dbReference type="ARBA" id="ARBA00022729"/>
    </source>
</evidence>
<evidence type="ECO:0000256" key="2">
    <source>
        <dbReference type="ARBA" id="ARBA00022737"/>
    </source>
</evidence>
<name>A0AAV2SDV1_MEGNR</name>
<keyword evidence="7" id="KW-1185">Reference proteome</keyword>
<dbReference type="Proteomes" id="UP001497623">
    <property type="component" value="Unassembled WGS sequence"/>
</dbReference>
<feature type="domain" description="Sushi" evidence="5">
    <location>
        <begin position="100"/>
        <end position="165"/>
    </location>
</feature>
<comment type="caution">
    <text evidence="4">Lacks conserved residue(s) required for the propagation of feature annotation.</text>
</comment>
<dbReference type="PROSITE" id="PS50923">
    <property type="entry name" value="SUSHI"/>
    <property type="match status" value="2"/>
</dbReference>
<dbReference type="InterPro" id="IPR051277">
    <property type="entry name" value="SEZ6_CSMD_C4BPB_Regulators"/>
</dbReference>
<evidence type="ECO:0000256" key="4">
    <source>
        <dbReference type="PROSITE-ProRule" id="PRU00302"/>
    </source>
</evidence>
<proteinExistence type="predicted"/>
<dbReference type="CDD" id="cd00033">
    <property type="entry name" value="CCP"/>
    <property type="match status" value="1"/>
</dbReference>
<dbReference type="SMART" id="SM00032">
    <property type="entry name" value="CCP"/>
    <property type="match status" value="2"/>
</dbReference>
<dbReference type="InterPro" id="IPR000436">
    <property type="entry name" value="Sushi_SCR_CCP_dom"/>
</dbReference>
<accession>A0AAV2SDV1</accession>
<dbReference type="SUPFAM" id="SSF57535">
    <property type="entry name" value="Complement control module/SCR domain"/>
    <property type="match status" value="2"/>
</dbReference>
<evidence type="ECO:0000259" key="5">
    <source>
        <dbReference type="PROSITE" id="PS50923"/>
    </source>
</evidence>
<dbReference type="PANTHER" id="PTHR45656">
    <property type="entry name" value="PROTEIN CBR-CLEC-78"/>
    <property type="match status" value="1"/>
</dbReference>
<reference evidence="6 7" key="1">
    <citation type="submission" date="2024-05" db="EMBL/GenBank/DDBJ databases">
        <authorList>
            <person name="Wallberg A."/>
        </authorList>
    </citation>
    <scope>NUCLEOTIDE SEQUENCE [LARGE SCALE GENOMIC DNA]</scope>
</reference>
<keyword evidence="3" id="KW-1015">Disulfide bond</keyword>
<organism evidence="6 7">
    <name type="scientific">Meganyctiphanes norvegica</name>
    <name type="common">Northern krill</name>
    <name type="synonym">Thysanopoda norvegica</name>
    <dbReference type="NCBI Taxonomy" id="48144"/>
    <lineage>
        <taxon>Eukaryota</taxon>
        <taxon>Metazoa</taxon>
        <taxon>Ecdysozoa</taxon>
        <taxon>Arthropoda</taxon>
        <taxon>Crustacea</taxon>
        <taxon>Multicrustacea</taxon>
        <taxon>Malacostraca</taxon>
        <taxon>Eumalacostraca</taxon>
        <taxon>Eucarida</taxon>
        <taxon>Euphausiacea</taxon>
        <taxon>Euphausiidae</taxon>
        <taxon>Meganyctiphanes</taxon>
    </lineage>
</organism>
<dbReference type="Gene3D" id="2.10.70.10">
    <property type="entry name" value="Complement Module, domain 1"/>
    <property type="match status" value="2"/>
</dbReference>
<protein>
    <recommendedName>
        <fullName evidence="5">Sushi domain-containing protein</fullName>
    </recommendedName>
</protein>
<dbReference type="PANTHER" id="PTHR45656:SF4">
    <property type="entry name" value="PROTEIN CBR-CLEC-78"/>
    <property type="match status" value="1"/>
</dbReference>
<feature type="domain" description="Sushi" evidence="5">
    <location>
        <begin position="24"/>
        <end position="84"/>
    </location>
</feature>
<evidence type="ECO:0000256" key="3">
    <source>
        <dbReference type="ARBA" id="ARBA00023157"/>
    </source>
</evidence>
<feature type="non-terminal residue" evidence="6">
    <location>
        <position position="264"/>
    </location>
</feature>
<keyword evidence="1" id="KW-0732">Signal</keyword>